<evidence type="ECO:0008006" key="4">
    <source>
        <dbReference type="Google" id="ProtNLM"/>
    </source>
</evidence>
<dbReference type="SUPFAM" id="SSF49764">
    <property type="entry name" value="HSP20-like chaperones"/>
    <property type="match status" value="1"/>
</dbReference>
<organism evidence="2 3">
    <name type="scientific">Plasmodium vivax India VII</name>
    <dbReference type="NCBI Taxonomy" id="1077284"/>
    <lineage>
        <taxon>Eukaryota</taxon>
        <taxon>Sar</taxon>
        <taxon>Alveolata</taxon>
        <taxon>Apicomplexa</taxon>
        <taxon>Aconoidasida</taxon>
        <taxon>Haemosporida</taxon>
        <taxon>Plasmodiidae</taxon>
        <taxon>Plasmodium</taxon>
        <taxon>Plasmodium (Plasmodium)</taxon>
    </lineage>
</organism>
<evidence type="ECO:0000256" key="1">
    <source>
        <dbReference type="SAM" id="MobiDB-lite"/>
    </source>
</evidence>
<dbReference type="InterPro" id="IPR008978">
    <property type="entry name" value="HSP20-like_chaperone"/>
</dbReference>
<dbReference type="OrthoDB" id="374555at2759"/>
<reference evidence="2 3" key="1">
    <citation type="submission" date="2011-08" db="EMBL/GenBank/DDBJ databases">
        <title>The Genome Sequence of Plasmodium vivax India VII.</title>
        <authorList>
            <consortium name="The Broad Institute Genome Sequencing Platform"/>
            <consortium name="The Broad Institute Genome Sequencing Center for Infectious Disease"/>
            <person name="Neafsey D."/>
            <person name="Carlton J."/>
            <person name="Barnwell J."/>
            <person name="Collins W."/>
            <person name="Escalante A."/>
            <person name="Mullikin J."/>
            <person name="Saul A."/>
            <person name="Guigo R."/>
            <person name="Camara F."/>
            <person name="Young S.K."/>
            <person name="Zeng Q."/>
            <person name="Gargeya S."/>
            <person name="Fitzgerald M."/>
            <person name="Haas B."/>
            <person name="Abouelleil A."/>
            <person name="Alvarado L."/>
            <person name="Arachchi H.M."/>
            <person name="Berlin A."/>
            <person name="Brown A."/>
            <person name="Chapman S.B."/>
            <person name="Chen Z."/>
            <person name="Dunbar C."/>
            <person name="Freedman E."/>
            <person name="Gearin G."/>
            <person name="Gellesch M."/>
            <person name="Goldberg J."/>
            <person name="Griggs A."/>
            <person name="Gujja S."/>
            <person name="Heiman D."/>
            <person name="Howarth C."/>
            <person name="Larson L."/>
            <person name="Lui A."/>
            <person name="MacDonald P.J.P."/>
            <person name="Montmayeur A."/>
            <person name="Murphy C."/>
            <person name="Neiman D."/>
            <person name="Pearson M."/>
            <person name="Priest M."/>
            <person name="Roberts A."/>
            <person name="Saif S."/>
            <person name="Shea T."/>
            <person name="Shenoy N."/>
            <person name="Sisk P."/>
            <person name="Stolte C."/>
            <person name="Sykes S."/>
            <person name="Wortman J."/>
            <person name="Nusbaum C."/>
            <person name="Birren B."/>
        </authorList>
    </citation>
    <scope>NUCLEOTIDE SEQUENCE [LARGE SCALE GENOMIC DNA]</scope>
    <source>
        <strain evidence="2 3">India VII</strain>
    </source>
</reference>
<gene>
    <name evidence="2" type="ORF">PVIIG_01426</name>
</gene>
<dbReference type="AlphaFoldDB" id="A0A0J9S411"/>
<evidence type="ECO:0000313" key="2">
    <source>
        <dbReference type="EMBL" id="KMZ77456.1"/>
    </source>
</evidence>
<feature type="compositionally biased region" description="Basic residues" evidence="1">
    <location>
        <begin position="94"/>
        <end position="103"/>
    </location>
</feature>
<dbReference type="Proteomes" id="UP000053562">
    <property type="component" value="Unassembled WGS sequence"/>
</dbReference>
<accession>A0A0J9S411</accession>
<name>A0A0J9S411_PLAVI</name>
<dbReference type="EMBL" id="KQ234389">
    <property type="protein sequence ID" value="KMZ77456.1"/>
    <property type="molecule type" value="Genomic_DNA"/>
</dbReference>
<feature type="compositionally biased region" description="Basic and acidic residues" evidence="1">
    <location>
        <begin position="127"/>
        <end position="139"/>
    </location>
</feature>
<proteinExistence type="predicted"/>
<dbReference type="Gene3D" id="2.60.40.790">
    <property type="match status" value="1"/>
</dbReference>
<protein>
    <recommendedName>
        <fullName evidence="4">SHSP domain-containing protein</fullName>
    </recommendedName>
</protein>
<evidence type="ECO:0000313" key="3">
    <source>
        <dbReference type="Proteomes" id="UP000053562"/>
    </source>
</evidence>
<feature type="region of interest" description="Disordered" evidence="1">
    <location>
        <begin position="81"/>
        <end position="163"/>
    </location>
</feature>
<dbReference type="CDD" id="cd06464">
    <property type="entry name" value="ACD_sHsps-like"/>
    <property type="match status" value="1"/>
</dbReference>
<sequence>MDEIEILKKNLNTEKVFYDLNWHELVLDDSFDPSVYENFQPFKIGEHGKLPCDAQDGGNSGHADSHLAVEYTHQVERNNICRDDAGGAPLQQRSMHKNKKTHKGGTPDRSADSGDSPGGTRRRRDKRGTSNDQKHHPIEAEPIPSTPIQMCTPDIPRQKKRQGEIKKCDFIEEIKSPQSSSPANFVPPVNILYDDEKVVFYFFISGELQNFNISSSNNYVTISGRKIPYDAHRFANYYSHEIRGGYFVRSYFFMKPIQQERIRYEHRDGVVKVFVFLSAGAQK</sequence>